<proteinExistence type="inferred from homology"/>
<dbReference type="Proteomes" id="UP000196386">
    <property type="component" value="Unassembled WGS sequence"/>
</dbReference>
<name>A0A1Y4MU41_9FIRM</name>
<comment type="similarity">
    <text evidence="2 4">Belongs to the FliE family.</text>
</comment>
<dbReference type="Pfam" id="PF02049">
    <property type="entry name" value="FliE"/>
    <property type="match status" value="1"/>
</dbReference>
<evidence type="ECO:0000313" key="6">
    <source>
        <dbReference type="EMBL" id="OUP70372.1"/>
    </source>
</evidence>
<keyword evidence="6" id="KW-0966">Cell projection</keyword>
<accession>A0A1Y4MU41</accession>
<evidence type="ECO:0000256" key="2">
    <source>
        <dbReference type="ARBA" id="ARBA00009272"/>
    </source>
</evidence>
<comment type="subcellular location">
    <subcellularLocation>
        <location evidence="1 4">Bacterial flagellum basal body</location>
    </subcellularLocation>
</comment>
<gene>
    <name evidence="4 7" type="primary">fliE</name>
    <name evidence="6" type="ORF">B5F11_05025</name>
    <name evidence="7" type="ORF">DXC40_03880</name>
</gene>
<evidence type="ECO:0000256" key="4">
    <source>
        <dbReference type="HAMAP-Rule" id="MF_00724"/>
    </source>
</evidence>
<evidence type="ECO:0000256" key="3">
    <source>
        <dbReference type="ARBA" id="ARBA00023143"/>
    </source>
</evidence>
<dbReference type="PRINTS" id="PR01006">
    <property type="entry name" value="FLGHOOKFLIE"/>
</dbReference>
<protein>
    <recommendedName>
        <fullName evidence="4 5">Flagellar hook-basal body complex protein FliE</fullName>
    </recommendedName>
</protein>
<dbReference type="InterPro" id="IPR001624">
    <property type="entry name" value="FliE"/>
</dbReference>
<dbReference type="EMBL" id="NFKP01000004">
    <property type="protein sequence ID" value="OUP70372.1"/>
    <property type="molecule type" value="Genomic_DNA"/>
</dbReference>
<reference evidence="7 9" key="3">
    <citation type="submission" date="2018-08" db="EMBL/GenBank/DDBJ databases">
        <title>A genome reference for cultivated species of the human gut microbiota.</title>
        <authorList>
            <person name="Zou Y."/>
            <person name="Xue W."/>
            <person name="Luo G."/>
        </authorList>
    </citation>
    <scope>NUCLEOTIDE SEQUENCE [LARGE SCALE GENOMIC DNA]</scope>
    <source>
        <strain evidence="7 9">TF05-12AC</strain>
    </source>
</reference>
<sequence>MVYMFIAPIQPIETFEEMRAGQKTASSASGIPFASLLQESLDELRRSQAQSEKDSIDLALGQGGDLHTMMINSAALDTAVKTTVQLTTRAVSAYKEIMQMQV</sequence>
<keyword evidence="3 4" id="KW-0975">Bacterial flagellum</keyword>
<dbReference type="EMBL" id="QVME01000001">
    <property type="protein sequence ID" value="RGE70198.1"/>
    <property type="molecule type" value="Genomic_DNA"/>
</dbReference>
<reference evidence="8" key="1">
    <citation type="submission" date="2017-04" db="EMBL/GenBank/DDBJ databases">
        <title>Function of individual gut microbiota members based on whole genome sequencing of pure cultures obtained from chicken caecum.</title>
        <authorList>
            <person name="Medvecky M."/>
            <person name="Cejkova D."/>
            <person name="Polansky O."/>
            <person name="Karasova D."/>
            <person name="Kubasova T."/>
            <person name="Cizek A."/>
            <person name="Rychlik I."/>
        </authorList>
    </citation>
    <scope>NUCLEOTIDE SEQUENCE [LARGE SCALE GENOMIC DNA]</scope>
    <source>
        <strain evidence="8">An175</strain>
    </source>
</reference>
<dbReference type="Proteomes" id="UP000260828">
    <property type="component" value="Unassembled WGS sequence"/>
</dbReference>
<dbReference type="NCBIfam" id="TIGR00205">
    <property type="entry name" value="fliE"/>
    <property type="match status" value="1"/>
</dbReference>
<comment type="caution">
    <text evidence="6">The sequence shown here is derived from an EMBL/GenBank/DDBJ whole genome shotgun (WGS) entry which is preliminary data.</text>
</comment>
<evidence type="ECO:0000313" key="7">
    <source>
        <dbReference type="EMBL" id="RGE70198.1"/>
    </source>
</evidence>
<dbReference type="GO" id="GO:0071973">
    <property type="term" value="P:bacterial-type flagellum-dependent cell motility"/>
    <property type="evidence" value="ECO:0007669"/>
    <property type="project" value="InterPro"/>
</dbReference>
<dbReference type="HAMAP" id="MF_00724">
    <property type="entry name" value="FliE"/>
    <property type="match status" value="1"/>
</dbReference>
<keyword evidence="6" id="KW-0282">Flagellum</keyword>
<evidence type="ECO:0000313" key="8">
    <source>
        <dbReference type="Proteomes" id="UP000196386"/>
    </source>
</evidence>
<evidence type="ECO:0000256" key="5">
    <source>
        <dbReference type="NCBIfam" id="TIGR00205"/>
    </source>
</evidence>
<dbReference type="GO" id="GO:0005198">
    <property type="term" value="F:structural molecule activity"/>
    <property type="evidence" value="ECO:0007669"/>
    <property type="project" value="UniProtKB-UniRule"/>
</dbReference>
<dbReference type="AlphaFoldDB" id="A0A1Y4MU41"/>
<dbReference type="GO" id="GO:0003774">
    <property type="term" value="F:cytoskeletal motor activity"/>
    <property type="evidence" value="ECO:0007669"/>
    <property type="project" value="InterPro"/>
</dbReference>
<evidence type="ECO:0000313" key="9">
    <source>
        <dbReference type="Proteomes" id="UP000260828"/>
    </source>
</evidence>
<dbReference type="PANTHER" id="PTHR34653:SF1">
    <property type="entry name" value="FLAGELLAR HOOK-BASAL BODY COMPLEX PROTEIN FLIE"/>
    <property type="match status" value="1"/>
</dbReference>
<keyword evidence="6" id="KW-0969">Cilium</keyword>
<organism evidence="6 8">
    <name type="scientific">Anaerotruncus colihominis</name>
    <dbReference type="NCBI Taxonomy" id="169435"/>
    <lineage>
        <taxon>Bacteria</taxon>
        <taxon>Bacillati</taxon>
        <taxon>Bacillota</taxon>
        <taxon>Clostridia</taxon>
        <taxon>Eubacteriales</taxon>
        <taxon>Oscillospiraceae</taxon>
        <taxon>Anaerotruncus</taxon>
    </lineage>
</organism>
<dbReference type="PANTHER" id="PTHR34653">
    <property type="match status" value="1"/>
</dbReference>
<evidence type="ECO:0000256" key="1">
    <source>
        <dbReference type="ARBA" id="ARBA00004117"/>
    </source>
</evidence>
<dbReference type="GO" id="GO:0009425">
    <property type="term" value="C:bacterial-type flagellum basal body"/>
    <property type="evidence" value="ECO:0007669"/>
    <property type="project" value="UniProtKB-SubCell"/>
</dbReference>
<dbReference type="OrthoDB" id="9812413at2"/>
<reference evidence="6" key="2">
    <citation type="journal article" date="2018" name="BMC Genomics">
        <title>Whole genome sequencing and function prediction of 133 gut anaerobes isolated from chicken caecum in pure cultures.</title>
        <authorList>
            <person name="Medvecky M."/>
            <person name="Cejkova D."/>
            <person name="Polansky O."/>
            <person name="Karasova D."/>
            <person name="Kubasova T."/>
            <person name="Cizek A."/>
            <person name="Rychlik I."/>
        </authorList>
    </citation>
    <scope>NUCLEOTIDE SEQUENCE</scope>
    <source>
        <strain evidence="6">An175</strain>
    </source>
</reference>